<dbReference type="PANTHER" id="PTHR24212">
    <property type="entry name" value="ZYXIN/TRIP6"/>
    <property type="match status" value="1"/>
</dbReference>
<proteinExistence type="inferred from homology"/>
<feature type="compositionally biased region" description="Pro residues" evidence="14">
    <location>
        <begin position="319"/>
        <end position="332"/>
    </location>
</feature>
<keyword evidence="4" id="KW-0963">Cytoplasm</keyword>
<dbReference type="InParanoid" id="H3A6X7"/>
<dbReference type="HOGENOM" id="CLU_001357_10_0_1"/>
<reference evidence="16" key="3">
    <citation type="submission" date="2025-09" db="UniProtKB">
        <authorList>
            <consortium name="Ensembl"/>
        </authorList>
    </citation>
    <scope>IDENTIFICATION</scope>
</reference>
<comment type="similarity">
    <text evidence="3">Belongs to the zyxin/ajuba family.</text>
</comment>
<dbReference type="PRINTS" id="PR01217">
    <property type="entry name" value="PRICHEXTENSN"/>
</dbReference>
<accession>H3A6X7</accession>
<feature type="compositionally biased region" description="Pro residues" evidence="14">
    <location>
        <begin position="80"/>
        <end position="99"/>
    </location>
</feature>
<evidence type="ECO:0000256" key="12">
    <source>
        <dbReference type="ARBA" id="ARBA00039396"/>
    </source>
</evidence>
<dbReference type="PANTHER" id="PTHR24212:SF1">
    <property type="entry name" value="ZYXIN"/>
    <property type="match status" value="1"/>
</dbReference>
<feature type="compositionally biased region" description="Low complexity" evidence="14">
    <location>
        <begin position="53"/>
        <end position="72"/>
    </location>
</feature>
<feature type="compositionally biased region" description="Pro residues" evidence="14">
    <location>
        <begin position="109"/>
        <end position="124"/>
    </location>
</feature>
<dbReference type="EMBL" id="AFYH01233225">
    <property type="status" value="NOT_ANNOTATED_CDS"/>
    <property type="molecule type" value="Genomic_DNA"/>
</dbReference>
<gene>
    <name evidence="16" type="primary">ZYX</name>
</gene>
<dbReference type="eggNOG" id="KOG1701">
    <property type="taxonomic scope" value="Eukaryota"/>
</dbReference>
<feature type="region of interest" description="Disordered" evidence="14">
    <location>
        <begin position="44"/>
        <end position="158"/>
    </location>
</feature>
<feature type="region of interest" description="Disordered" evidence="14">
    <location>
        <begin position="182"/>
        <end position="337"/>
    </location>
</feature>
<dbReference type="EMBL" id="AFYH01233226">
    <property type="status" value="NOT_ANNOTATED_CDS"/>
    <property type="molecule type" value="Genomic_DNA"/>
</dbReference>
<dbReference type="Ensembl" id="ENSLACT00000005446.1">
    <property type="protein sequence ID" value="ENSLACP00000005398.1"/>
    <property type="gene ID" value="ENSLACG00000004802.1"/>
</dbReference>
<dbReference type="EMBL" id="AFYH01233223">
    <property type="status" value="NOT_ANNOTATED_CDS"/>
    <property type="molecule type" value="Genomic_DNA"/>
</dbReference>
<dbReference type="EMBL" id="AFYH01233222">
    <property type="status" value="NOT_ANNOTATED_CDS"/>
    <property type="molecule type" value="Genomic_DNA"/>
</dbReference>
<dbReference type="FunFam" id="2.10.110.10:FF:000027">
    <property type="entry name" value="lipoma-preferred partner isoform X1"/>
    <property type="match status" value="1"/>
</dbReference>
<dbReference type="Bgee" id="ENSLACG00000004802">
    <property type="expression patterns" value="Expressed in pectoral fin and 6 other cell types or tissues"/>
</dbReference>
<keyword evidence="6" id="KW-0677">Repeat</keyword>
<dbReference type="SMART" id="SM00132">
    <property type="entry name" value="LIM"/>
    <property type="match status" value="2"/>
</dbReference>
<reference evidence="16" key="2">
    <citation type="submission" date="2025-08" db="UniProtKB">
        <authorList>
            <consortium name="Ensembl"/>
        </authorList>
    </citation>
    <scope>IDENTIFICATION</scope>
</reference>
<evidence type="ECO:0000256" key="9">
    <source>
        <dbReference type="ARBA" id="ARBA00022949"/>
    </source>
</evidence>
<dbReference type="SUPFAM" id="SSF57716">
    <property type="entry name" value="Glucocorticoid receptor-like (DNA-binding domain)"/>
    <property type="match status" value="2"/>
</dbReference>
<evidence type="ECO:0000256" key="13">
    <source>
        <dbReference type="PROSITE-ProRule" id="PRU00125"/>
    </source>
</evidence>
<feature type="domain" description="LIM zinc-binding" evidence="15">
    <location>
        <begin position="485"/>
        <end position="554"/>
    </location>
</feature>
<evidence type="ECO:0000256" key="11">
    <source>
        <dbReference type="ARBA" id="ARBA00023212"/>
    </source>
</evidence>
<evidence type="ECO:0000259" key="15">
    <source>
        <dbReference type="PROSITE" id="PS50023"/>
    </source>
</evidence>
<protein>
    <recommendedName>
        <fullName evidence="12">Zyxin</fullName>
    </recommendedName>
</protein>
<dbReference type="EMBL" id="AFYH01233231">
    <property type="status" value="NOT_ANNOTATED_CDS"/>
    <property type="molecule type" value="Genomic_DNA"/>
</dbReference>
<organism evidence="16 17">
    <name type="scientific">Latimeria chalumnae</name>
    <name type="common">Coelacanth</name>
    <dbReference type="NCBI Taxonomy" id="7897"/>
    <lineage>
        <taxon>Eukaryota</taxon>
        <taxon>Metazoa</taxon>
        <taxon>Chordata</taxon>
        <taxon>Craniata</taxon>
        <taxon>Vertebrata</taxon>
        <taxon>Euteleostomi</taxon>
        <taxon>Coelacanthiformes</taxon>
        <taxon>Coelacanthidae</taxon>
        <taxon>Latimeria</taxon>
    </lineage>
</organism>
<dbReference type="FunFam" id="2.10.110.10:FF:000057">
    <property type="entry name" value="Zyxin"/>
    <property type="match status" value="1"/>
</dbReference>
<evidence type="ECO:0000256" key="4">
    <source>
        <dbReference type="ARBA" id="ARBA00022490"/>
    </source>
</evidence>
<dbReference type="AlphaFoldDB" id="H3A6X7"/>
<evidence type="ECO:0000256" key="14">
    <source>
        <dbReference type="SAM" id="MobiDB-lite"/>
    </source>
</evidence>
<evidence type="ECO:0000256" key="10">
    <source>
        <dbReference type="ARBA" id="ARBA00023038"/>
    </source>
</evidence>
<feature type="compositionally biased region" description="Low complexity" evidence="14">
    <location>
        <begin position="284"/>
        <end position="296"/>
    </location>
</feature>
<reference evidence="17" key="1">
    <citation type="submission" date="2011-08" db="EMBL/GenBank/DDBJ databases">
        <title>The draft genome of Latimeria chalumnae.</title>
        <authorList>
            <person name="Di Palma F."/>
            <person name="Alfoldi J."/>
            <person name="Johnson J."/>
            <person name="Berlin A."/>
            <person name="Gnerre S."/>
            <person name="Jaffe D."/>
            <person name="MacCallum I."/>
            <person name="Young S."/>
            <person name="Walker B.J."/>
            <person name="Lander E."/>
            <person name="Lindblad-Toh K."/>
        </authorList>
    </citation>
    <scope>NUCLEOTIDE SEQUENCE [LARGE SCALE GENOMIC DNA]</scope>
    <source>
        <strain evidence="17">Wild caught</strain>
    </source>
</reference>
<keyword evidence="10 13" id="KW-0440">LIM domain</keyword>
<dbReference type="Proteomes" id="UP000008672">
    <property type="component" value="Unassembled WGS sequence"/>
</dbReference>
<dbReference type="GO" id="GO:0007229">
    <property type="term" value="P:integrin-mediated signaling pathway"/>
    <property type="evidence" value="ECO:0007669"/>
    <property type="project" value="TreeGrafter"/>
</dbReference>
<keyword evidence="5 13" id="KW-0479">Metal-binding</keyword>
<evidence type="ECO:0000256" key="2">
    <source>
        <dbReference type="ARBA" id="ARBA00004246"/>
    </source>
</evidence>
<keyword evidence="17" id="KW-1185">Reference proteome</keyword>
<dbReference type="GO" id="GO:0007179">
    <property type="term" value="P:transforming growth factor beta receptor signaling pathway"/>
    <property type="evidence" value="ECO:0007669"/>
    <property type="project" value="TreeGrafter"/>
</dbReference>
<dbReference type="GO" id="GO:0005737">
    <property type="term" value="C:cytoplasm"/>
    <property type="evidence" value="ECO:0007669"/>
    <property type="project" value="TreeGrafter"/>
</dbReference>
<dbReference type="InterPro" id="IPR001781">
    <property type="entry name" value="Znf_LIM"/>
</dbReference>
<dbReference type="Gene3D" id="2.10.110.10">
    <property type="entry name" value="Cysteine Rich Protein"/>
    <property type="match status" value="2"/>
</dbReference>
<dbReference type="GO" id="GO:0007155">
    <property type="term" value="P:cell adhesion"/>
    <property type="evidence" value="ECO:0007669"/>
    <property type="project" value="UniProtKB-KW"/>
</dbReference>
<evidence type="ECO:0000256" key="3">
    <source>
        <dbReference type="ARBA" id="ARBA00009611"/>
    </source>
</evidence>
<dbReference type="EMBL" id="AFYH01233228">
    <property type="status" value="NOT_ANNOTATED_CDS"/>
    <property type="molecule type" value="Genomic_DNA"/>
</dbReference>
<dbReference type="GO" id="GO:0001725">
    <property type="term" value="C:stress fiber"/>
    <property type="evidence" value="ECO:0007669"/>
    <property type="project" value="TreeGrafter"/>
</dbReference>
<dbReference type="GeneTree" id="ENSGT00940000154273"/>
<keyword evidence="11" id="KW-0206">Cytoskeleton</keyword>
<name>H3A6X7_LATCH</name>
<keyword evidence="7 13" id="KW-0862">Zinc</keyword>
<dbReference type="STRING" id="7897.ENSLACP00000005398"/>
<evidence type="ECO:0000256" key="7">
    <source>
        <dbReference type="ARBA" id="ARBA00022833"/>
    </source>
</evidence>
<dbReference type="GO" id="GO:0046872">
    <property type="term" value="F:metal ion binding"/>
    <property type="evidence" value="ECO:0007669"/>
    <property type="project" value="UniProtKB-KW"/>
</dbReference>
<sequence length="554" mass="58799">MASSGTPGARMTSSVNITISTPSFYNPQKKFAPVVAPKPKLHNFKAGGALQTPGAPSGPAPEGAASKSSAKAHVGRVGEIPPPSPPPAEDFLPPPPPPEDVGGVDSPPGAFPPPPPPFEEPFPSAPEETFPSPPPPIDIEPSEPVLEQHLGGKPRGKLSSLELEIDSLSLMLEDMEQNDPFKCKVIPSGFIPPVAPKPQPAQPPPSQPSAPSAPVNPPWATAPKAKFTPVPAPSQPKVHSGPSPGPPKFSPTAPGGPSATASTQPKFSLPPSAAAATPPPQRFAPPTGVTPSVAAPPTAPVYPGGPGSQPRFTTATVGPPRPAGSKPQPPQPGFSYAQHREKPVVQEKIRMPPPPSELPPPPPPPRLHIHTLTVFPHPRAQHQHLPFSKILKKILICCGVCLSFFNNLEFSFFSLCPLAQSTLEKCTVCKKTITERMLRATGNSYHPECFTCVTCQCSLEGNPFIVDQANHIYCVDDYHRKYAPRCSVCGEPIMPEPGKDETIRVVALDKNFHMKCYKCEDCGKGLSIEADDHGCYPLDGHVLCLKCHTQRVKA</sequence>
<evidence type="ECO:0000256" key="1">
    <source>
        <dbReference type="ARBA" id="ARBA00004245"/>
    </source>
</evidence>
<evidence type="ECO:0000256" key="8">
    <source>
        <dbReference type="ARBA" id="ARBA00022889"/>
    </source>
</evidence>
<feature type="domain" description="LIM zinc-binding" evidence="15">
    <location>
        <begin position="424"/>
        <end position="484"/>
    </location>
</feature>
<comment type="subcellular location">
    <subcellularLocation>
        <location evidence="2">Cell junction</location>
        <location evidence="2">Focal adhesion</location>
    </subcellularLocation>
    <subcellularLocation>
        <location evidence="1">Cytoplasm</location>
        <location evidence="1">Cytoskeleton</location>
    </subcellularLocation>
</comment>
<keyword evidence="8" id="KW-0130">Cell adhesion</keyword>
<dbReference type="EMBL" id="AFYH01233230">
    <property type="status" value="NOT_ANNOTATED_CDS"/>
    <property type="molecule type" value="Genomic_DNA"/>
</dbReference>
<dbReference type="OMA" id="YAPKCSV"/>
<dbReference type="EMBL" id="AFYH01233229">
    <property type="status" value="NOT_ANNOTATED_CDS"/>
    <property type="molecule type" value="Genomic_DNA"/>
</dbReference>
<dbReference type="FunCoup" id="H3A6X7">
    <property type="interactions" value="861"/>
</dbReference>
<dbReference type="PROSITE" id="PS50023">
    <property type="entry name" value="LIM_DOMAIN_2"/>
    <property type="match status" value="2"/>
</dbReference>
<evidence type="ECO:0000313" key="16">
    <source>
        <dbReference type="Ensembl" id="ENSLACP00000005398.1"/>
    </source>
</evidence>
<dbReference type="EMBL" id="AFYH01233224">
    <property type="status" value="NOT_ANNOTATED_CDS"/>
    <property type="molecule type" value="Genomic_DNA"/>
</dbReference>
<dbReference type="Pfam" id="PF00412">
    <property type="entry name" value="LIM"/>
    <property type="match status" value="2"/>
</dbReference>
<evidence type="ECO:0000256" key="5">
    <source>
        <dbReference type="ARBA" id="ARBA00022723"/>
    </source>
</evidence>
<dbReference type="CDD" id="cd09435">
    <property type="entry name" value="LIM3_Zyxin"/>
    <property type="match status" value="1"/>
</dbReference>
<dbReference type="EMBL" id="AFYH01233227">
    <property type="status" value="NOT_ANNOTATED_CDS"/>
    <property type="molecule type" value="Genomic_DNA"/>
</dbReference>
<evidence type="ECO:0000313" key="17">
    <source>
        <dbReference type="Proteomes" id="UP000008672"/>
    </source>
</evidence>
<evidence type="ECO:0000256" key="6">
    <source>
        <dbReference type="ARBA" id="ARBA00022737"/>
    </source>
</evidence>
<feature type="compositionally biased region" description="Pro residues" evidence="14">
    <location>
        <begin position="193"/>
        <end position="208"/>
    </location>
</feature>
<keyword evidence="9" id="KW-0965">Cell junction</keyword>
<dbReference type="GO" id="GO:0005925">
    <property type="term" value="C:focal adhesion"/>
    <property type="evidence" value="ECO:0007669"/>
    <property type="project" value="UniProtKB-SubCell"/>
</dbReference>